<sequence>MNKINFILVLLLLINSCEYEHGNATPKSRVKRNLEEQSKVQKTPEEVLREKLNDTEKSNLDFLKEALGSESDFNKFLNHDESKIKSVLKHINDELAKCTGDNASQQKETFKQVLKGSFESNSNDLETFKNQASSACQAGVGG</sequence>
<comment type="subcellular location">
    <subcellularLocation>
        <location evidence="1">Cell outer membrane</location>
        <topology evidence="1">Lipid-anchor</topology>
    </subcellularLocation>
</comment>
<keyword evidence="5" id="KW-0564">Palmitate</keyword>
<comment type="function">
    <text evidence="8">An outer membrane protein that may participate in pathogenesis. Some human Lyme disease patients have antibodies against this protein. The Mlp proteins probably undergo intragenic recombination, generating new alleles.</text>
</comment>
<proteinExistence type="inferred from homology"/>
<gene>
    <name evidence="10" type="ORF">BHO_0117300</name>
</gene>
<dbReference type="RefSeq" id="WP_025407039.1">
    <property type="nucleotide sequence ID" value="NZ_CP005711.1"/>
</dbReference>
<evidence type="ECO:0000256" key="2">
    <source>
        <dbReference type="ARBA" id="ARBA00008380"/>
    </source>
</evidence>
<evidence type="ECO:0000256" key="5">
    <source>
        <dbReference type="ARBA" id="ARBA00023139"/>
    </source>
</evidence>
<evidence type="ECO:0000256" key="4">
    <source>
        <dbReference type="ARBA" id="ARBA00023136"/>
    </source>
</evidence>
<reference evidence="10" key="1">
    <citation type="submission" date="2013-04" db="EMBL/GenBank/DDBJ databases">
        <title>Comparative Genomics of Relapsing Fever Spirochetes.</title>
        <authorList>
            <person name="Schwan T.G."/>
            <person name="Raffel S.J."/>
            <person name="Porcella S.F."/>
            <person name="Martens C.A."/>
            <person name="Bruno D.P."/>
            <person name="Ricklefs S.M."/>
            <person name="Barbian K.B."/>
        </authorList>
    </citation>
    <scope>NUCLEOTIDE SEQUENCE</scope>
    <source>
        <strain evidence="10">YBT</strain>
        <plasmid evidence="10">unnamed</plasmid>
    </source>
</reference>
<evidence type="ECO:0000256" key="6">
    <source>
        <dbReference type="ARBA" id="ARBA00023237"/>
    </source>
</evidence>
<dbReference type="AlphaFoldDB" id="W5T2G0"/>
<evidence type="ECO:0000256" key="8">
    <source>
        <dbReference type="ARBA" id="ARBA00046007"/>
    </source>
</evidence>
<dbReference type="EMBL" id="CP005711">
    <property type="protein sequence ID" value="AHH13118.1"/>
    <property type="molecule type" value="Genomic_DNA"/>
</dbReference>
<name>W5T2G0_BORHE</name>
<evidence type="ECO:0000256" key="1">
    <source>
        <dbReference type="ARBA" id="ARBA00004459"/>
    </source>
</evidence>
<organism evidence="10">
    <name type="scientific">Borrelia hermsii YBT</name>
    <dbReference type="NCBI Taxonomy" id="1313295"/>
    <lineage>
        <taxon>Bacteria</taxon>
        <taxon>Pseudomonadati</taxon>
        <taxon>Spirochaetota</taxon>
        <taxon>Spirochaetia</taxon>
        <taxon>Spirochaetales</taxon>
        <taxon>Borreliaceae</taxon>
        <taxon>Borrelia</taxon>
    </lineage>
</organism>
<evidence type="ECO:0000256" key="3">
    <source>
        <dbReference type="ARBA" id="ARBA00022729"/>
    </source>
</evidence>
<keyword evidence="10" id="KW-0614">Plasmid</keyword>
<comment type="similarity">
    <text evidence="2">Belongs to the Multicopy lipoprotein (Mlp) family.</text>
</comment>
<dbReference type="HOGENOM" id="CLU_134260_0_0_12"/>
<keyword evidence="3" id="KW-0732">Signal</keyword>
<feature type="compositionally biased region" description="Basic and acidic residues" evidence="9">
    <location>
        <begin position="32"/>
        <end position="46"/>
    </location>
</feature>
<dbReference type="GO" id="GO:0009279">
    <property type="term" value="C:cell outer membrane"/>
    <property type="evidence" value="ECO:0007669"/>
    <property type="project" value="UniProtKB-SubCell"/>
</dbReference>
<evidence type="ECO:0000313" key="10">
    <source>
        <dbReference type="EMBL" id="AHH13118.1"/>
    </source>
</evidence>
<geneLocation type="plasmid" evidence="10">
    <name>unnamed</name>
</geneLocation>
<keyword evidence="6" id="KW-0998">Cell outer membrane</keyword>
<keyword evidence="7 10" id="KW-0449">Lipoprotein</keyword>
<accession>W5T2G0</accession>
<dbReference type="Pfam" id="PF03304">
    <property type="entry name" value="Mlp"/>
    <property type="match status" value="1"/>
</dbReference>
<evidence type="ECO:0000256" key="9">
    <source>
        <dbReference type="SAM" id="MobiDB-lite"/>
    </source>
</evidence>
<dbReference type="InterPro" id="IPR004983">
    <property type="entry name" value="Mlp"/>
</dbReference>
<protein>
    <submittedName>
        <fullName evidence="10">Mlp lipoprotein family protein</fullName>
    </submittedName>
</protein>
<keyword evidence="4" id="KW-0472">Membrane</keyword>
<evidence type="ECO:0000256" key="7">
    <source>
        <dbReference type="ARBA" id="ARBA00023288"/>
    </source>
</evidence>
<feature type="region of interest" description="Disordered" evidence="9">
    <location>
        <begin position="23"/>
        <end position="46"/>
    </location>
</feature>